<evidence type="ECO:0000256" key="6">
    <source>
        <dbReference type="PROSITE-ProRule" id="PRU01091"/>
    </source>
</evidence>
<dbReference type="InterPro" id="IPR016032">
    <property type="entry name" value="Sig_transdc_resp-reg_C-effctor"/>
</dbReference>
<sequence>MLAALLVDLGVGVSIDELVDRVWGEAPPQRARLTLHTYLSRLRGVLADADGPALVRRSRGYTLDADPAAVDLHRFRVIAGEARSLGDDDRATALWRDALALWRGTPFADLDSDWLRQVAAALEAERFETVLDRNDALLRRGEYAPLLPELSAAAAEHPLDERVAGQLMLAMYGCGRQAEALAHYRALHDRLVDEVGCDPGPVLRLLHQRILRQDPELAPTVAVRADQHGDPPAAADRTGTGAAANPAAQLPADVVGFTGRTASLHQLDALLGPADDPPSTVLITAIGGYAGVGKTALAVHWAHRVRDRFPDGQVYLNLRGFDPGGQVVSPAEALRTLLELLRVPPDRIPTSTQAQAGLYRDRVAGRRMLVVLDNARDAAQVRPLLPGSAGSMVVVTSRDQLAGLVAADGARPVRLDVLDEAESRQLLVGRLGAERVTAEPEAVDRIVQACAGLPLALAMVAARAATNPGFRLAAFAGELADMQGRLDALASHDVATDVRAVFSWSYEALTPPAARLFRQLGLHPGPDLGTAAAASLAGLPVPAVRRTLAELTAAHLLTEHAPGRYAFHDLLRAYAAELGRATDTEPERRAARHRMLDHYLHSVHAADRWLPDIRDKVTPPPAQDGVATATFAGNTEARAWLTTELPVLLAVVDQHRDGDFDHHIQQLCWLLVTFLGWLGRWPDLVTVQRAALEATRRRGDVLGQADIHRNLAHASFQMGLRDEADAHLEQALRLYREAGENTSHIRAQLYRAWLAGQEGLYADALRIAQLSLEAATEAGHRVLQAVARTAVGWYHTVLGDHEQAIVDCEQALVELAEVNELSNMADVWDSLGHAHLKLGRYREAIDYYQRAVERCREFGNRHMEALKLIHLGEAHQAAGDDEATRTSWRQALAILDEVGHRDADDLRSRLGSLRLGSLRLGSLHEGMAGPRRH</sequence>
<dbReference type="Gene3D" id="1.25.40.10">
    <property type="entry name" value="Tetratricopeptide repeat domain"/>
    <property type="match status" value="2"/>
</dbReference>
<gene>
    <name evidence="9" type="ORF">ACFFIA_19150</name>
</gene>
<dbReference type="InterPro" id="IPR036388">
    <property type="entry name" value="WH-like_DNA-bd_sf"/>
</dbReference>
<dbReference type="Gene3D" id="1.10.10.10">
    <property type="entry name" value="Winged helix-like DNA-binding domain superfamily/Winged helix DNA-binding domain"/>
    <property type="match status" value="1"/>
</dbReference>
<keyword evidence="2" id="KW-0805">Transcription regulation</keyword>
<comment type="similarity">
    <text evidence="1">Belongs to the AfsR/DnrI/RedD regulatory family.</text>
</comment>
<dbReference type="Proteomes" id="UP001589867">
    <property type="component" value="Unassembled WGS sequence"/>
</dbReference>
<feature type="region of interest" description="Disordered" evidence="7">
    <location>
        <begin position="226"/>
        <end position="245"/>
    </location>
</feature>
<dbReference type="InterPro" id="IPR005158">
    <property type="entry name" value="BTAD"/>
</dbReference>
<dbReference type="PROSITE" id="PS50005">
    <property type="entry name" value="TPR"/>
    <property type="match status" value="1"/>
</dbReference>
<evidence type="ECO:0000256" key="2">
    <source>
        <dbReference type="ARBA" id="ARBA00023015"/>
    </source>
</evidence>
<dbReference type="InterPro" id="IPR027417">
    <property type="entry name" value="P-loop_NTPase"/>
</dbReference>
<feature type="compositionally biased region" description="Low complexity" evidence="7">
    <location>
        <begin position="233"/>
        <end position="245"/>
    </location>
</feature>
<reference evidence="9 10" key="1">
    <citation type="submission" date="2024-09" db="EMBL/GenBank/DDBJ databases">
        <authorList>
            <person name="Sun Q."/>
            <person name="Mori K."/>
        </authorList>
    </citation>
    <scope>NUCLEOTIDE SEQUENCE [LARGE SCALE GENOMIC DNA]</scope>
    <source>
        <strain evidence="9 10">TBRC 3947</strain>
    </source>
</reference>
<dbReference type="SMART" id="SM01043">
    <property type="entry name" value="BTAD"/>
    <property type="match status" value="1"/>
</dbReference>
<dbReference type="Gene3D" id="3.40.50.300">
    <property type="entry name" value="P-loop containing nucleotide triphosphate hydrolases"/>
    <property type="match status" value="1"/>
</dbReference>
<dbReference type="EMBL" id="JBHLUH010000039">
    <property type="protein sequence ID" value="MFC0529779.1"/>
    <property type="molecule type" value="Genomic_DNA"/>
</dbReference>
<feature type="repeat" description="TPR" evidence="5">
    <location>
        <begin position="825"/>
        <end position="858"/>
    </location>
</feature>
<evidence type="ECO:0000256" key="1">
    <source>
        <dbReference type="ARBA" id="ARBA00005820"/>
    </source>
</evidence>
<evidence type="ECO:0000313" key="10">
    <source>
        <dbReference type="Proteomes" id="UP001589867"/>
    </source>
</evidence>
<protein>
    <submittedName>
        <fullName evidence="9">BTAD domain-containing putative transcriptional regulator</fullName>
    </submittedName>
</protein>
<dbReference type="SUPFAM" id="SSF48452">
    <property type="entry name" value="TPR-like"/>
    <property type="match status" value="3"/>
</dbReference>
<keyword evidence="4" id="KW-0804">Transcription</keyword>
<accession>A0ABV6M5F9</accession>
<dbReference type="PROSITE" id="PS51755">
    <property type="entry name" value="OMPR_PHOB"/>
    <property type="match status" value="1"/>
</dbReference>
<dbReference type="InterPro" id="IPR019734">
    <property type="entry name" value="TPR_rpt"/>
</dbReference>
<proteinExistence type="inferred from homology"/>
<keyword evidence="10" id="KW-1185">Reference proteome</keyword>
<organism evidence="9 10">
    <name type="scientific">Phytohabitans kaempferiae</name>
    <dbReference type="NCBI Taxonomy" id="1620943"/>
    <lineage>
        <taxon>Bacteria</taxon>
        <taxon>Bacillati</taxon>
        <taxon>Actinomycetota</taxon>
        <taxon>Actinomycetes</taxon>
        <taxon>Micromonosporales</taxon>
        <taxon>Micromonosporaceae</taxon>
    </lineage>
</organism>
<dbReference type="CDD" id="cd15831">
    <property type="entry name" value="BTAD"/>
    <property type="match status" value="1"/>
</dbReference>
<evidence type="ECO:0000313" key="9">
    <source>
        <dbReference type="EMBL" id="MFC0529779.1"/>
    </source>
</evidence>
<dbReference type="Pfam" id="PF13374">
    <property type="entry name" value="TPR_10"/>
    <property type="match status" value="1"/>
</dbReference>
<keyword evidence="5" id="KW-0802">TPR repeat</keyword>
<dbReference type="InterPro" id="IPR001867">
    <property type="entry name" value="OmpR/PhoB-type_DNA-bd"/>
</dbReference>
<dbReference type="SUPFAM" id="SSF52540">
    <property type="entry name" value="P-loop containing nucleoside triphosphate hydrolases"/>
    <property type="match status" value="1"/>
</dbReference>
<feature type="DNA-binding region" description="OmpR/PhoB-type" evidence="6">
    <location>
        <begin position="1"/>
        <end position="65"/>
    </location>
</feature>
<dbReference type="InterPro" id="IPR051677">
    <property type="entry name" value="AfsR-DnrI-RedD_regulator"/>
</dbReference>
<feature type="domain" description="OmpR/PhoB-type" evidence="8">
    <location>
        <begin position="1"/>
        <end position="65"/>
    </location>
</feature>
<dbReference type="PRINTS" id="PR00364">
    <property type="entry name" value="DISEASERSIST"/>
</dbReference>
<dbReference type="Pfam" id="PF13424">
    <property type="entry name" value="TPR_12"/>
    <property type="match status" value="1"/>
</dbReference>
<dbReference type="SUPFAM" id="SSF46894">
    <property type="entry name" value="C-terminal effector domain of the bipartite response regulators"/>
    <property type="match status" value="1"/>
</dbReference>
<dbReference type="PANTHER" id="PTHR35807">
    <property type="entry name" value="TRANSCRIPTIONAL REGULATOR REDD-RELATED"/>
    <property type="match status" value="1"/>
</dbReference>
<dbReference type="SMART" id="SM00028">
    <property type="entry name" value="TPR"/>
    <property type="match status" value="5"/>
</dbReference>
<name>A0ABV6M5F9_9ACTN</name>
<dbReference type="InterPro" id="IPR011990">
    <property type="entry name" value="TPR-like_helical_dom_sf"/>
</dbReference>
<dbReference type="PROSITE" id="PS50293">
    <property type="entry name" value="TPR_REGION"/>
    <property type="match status" value="1"/>
</dbReference>
<comment type="caution">
    <text evidence="9">The sequence shown here is derived from an EMBL/GenBank/DDBJ whole genome shotgun (WGS) entry which is preliminary data.</text>
</comment>
<evidence type="ECO:0000256" key="5">
    <source>
        <dbReference type="PROSITE-ProRule" id="PRU00339"/>
    </source>
</evidence>
<dbReference type="PANTHER" id="PTHR35807:SF1">
    <property type="entry name" value="TRANSCRIPTIONAL REGULATOR REDD"/>
    <property type="match status" value="1"/>
</dbReference>
<keyword evidence="3 6" id="KW-0238">DNA-binding</keyword>
<evidence type="ECO:0000256" key="4">
    <source>
        <dbReference type="ARBA" id="ARBA00023163"/>
    </source>
</evidence>
<evidence type="ECO:0000256" key="7">
    <source>
        <dbReference type="SAM" id="MobiDB-lite"/>
    </source>
</evidence>
<evidence type="ECO:0000256" key="3">
    <source>
        <dbReference type="ARBA" id="ARBA00023125"/>
    </source>
</evidence>
<dbReference type="Pfam" id="PF03704">
    <property type="entry name" value="BTAD"/>
    <property type="match status" value="1"/>
</dbReference>
<evidence type="ECO:0000259" key="8">
    <source>
        <dbReference type="PROSITE" id="PS51755"/>
    </source>
</evidence>